<evidence type="ECO:0000256" key="6">
    <source>
        <dbReference type="ARBA" id="ARBA00023002"/>
    </source>
</evidence>
<evidence type="ECO:0000256" key="8">
    <source>
        <dbReference type="ARBA" id="ARBA00047321"/>
    </source>
</evidence>
<dbReference type="Gene3D" id="3.90.660.10">
    <property type="match status" value="1"/>
</dbReference>
<keyword evidence="7" id="KW-0073">Auxin biosynthesis</keyword>
<dbReference type="GO" id="GO:0050361">
    <property type="term" value="F:tryptophan 2-monooxygenase activity"/>
    <property type="evidence" value="ECO:0007669"/>
    <property type="project" value="UniProtKB-EC"/>
</dbReference>
<proteinExistence type="inferred from homology"/>
<organism evidence="11 12">
    <name type="scientific">Dasania phycosphaerae</name>
    <dbReference type="NCBI Taxonomy" id="2950436"/>
    <lineage>
        <taxon>Bacteria</taxon>
        <taxon>Pseudomonadati</taxon>
        <taxon>Pseudomonadota</taxon>
        <taxon>Gammaproteobacteria</taxon>
        <taxon>Cellvibrionales</taxon>
        <taxon>Spongiibacteraceae</taxon>
        <taxon>Dasania</taxon>
    </lineage>
</organism>
<comment type="pathway">
    <text evidence="2">Plant hormone metabolism; auxin biosynthesis.</text>
</comment>
<dbReference type="InterPro" id="IPR006311">
    <property type="entry name" value="TAT_signal"/>
</dbReference>
<dbReference type="Gene3D" id="1.10.405.10">
    <property type="entry name" value="Guanine Nucleotide Dissociation Inhibitor, domain 1"/>
    <property type="match status" value="1"/>
</dbReference>
<dbReference type="PROSITE" id="PS51318">
    <property type="entry name" value="TAT"/>
    <property type="match status" value="1"/>
</dbReference>
<comment type="catalytic activity">
    <reaction evidence="8">
        <text>L-tryptophan + O2 = indole-3-acetamide + CO2 + H2O</text>
        <dbReference type="Rhea" id="RHEA:16165"/>
        <dbReference type="ChEBI" id="CHEBI:15377"/>
        <dbReference type="ChEBI" id="CHEBI:15379"/>
        <dbReference type="ChEBI" id="CHEBI:16031"/>
        <dbReference type="ChEBI" id="CHEBI:16526"/>
        <dbReference type="ChEBI" id="CHEBI:57912"/>
        <dbReference type="EC" id="1.13.12.3"/>
    </reaction>
</comment>
<evidence type="ECO:0000256" key="2">
    <source>
        <dbReference type="ARBA" id="ARBA00004814"/>
    </source>
</evidence>
<dbReference type="Pfam" id="PF01593">
    <property type="entry name" value="Amino_oxidase"/>
    <property type="match status" value="1"/>
</dbReference>
<dbReference type="EMBL" id="JAPTGG010000006">
    <property type="protein sequence ID" value="MCZ0865267.1"/>
    <property type="molecule type" value="Genomic_DNA"/>
</dbReference>
<dbReference type="Gene3D" id="3.50.50.60">
    <property type="entry name" value="FAD/NAD(P)-binding domain"/>
    <property type="match status" value="1"/>
</dbReference>
<reference evidence="11 12" key="1">
    <citation type="submission" date="2022-12" db="EMBL/GenBank/DDBJ databases">
        <title>Dasania phycosphaerae sp. nov., isolated from particulate material of the south coast of Korea.</title>
        <authorList>
            <person name="Jiang Y."/>
        </authorList>
    </citation>
    <scope>NUCLEOTIDE SEQUENCE [LARGE SCALE GENOMIC DNA]</scope>
    <source>
        <strain evidence="11 12">GY-19</strain>
    </source>
</reference>
<dbReference type="SUPFAM" id="SSF51905">
    <property type="entry name" value="FAD/NAD(P)-binding domain"/>
    <property type="match status" value="1"/>
</dbReference>
<evidence type="ECO:0000313" key="12">
    <source>
        <dbReference type="Proteomes" id="UP001069090"/>
    </source>
</evidence>
<accession>A0A9J6RL99</accession>
<evidence type="ECO:0000256" key="3">
    <source>
        <dbReference type="ARBA" id="ARBA00005833"/>
    </source>
</evidence>
<name>A0A9J6RL99_9GAMM</name>
<dbReference type="RefSeq" id="WP_258331414.1">
    <property type="nucleotide sequence ID" value="NZ_JAPTGG010000006.1"/>
</dbReference>
<comment type="caution">
    <text evidence="11">The sequence shown here is derived from an EMBL/GenBank/DDBJ whole genome shotgun (WGS) entry which is preliminary data.</text>
</comment>
<evidence type="ECO:0000256" key="4">
    <source>
        <dbReference type="ARBA" id="ARBA00012535"/>
    </source>
</evidence>
<gene>
    <name evidence="11" type="ORF">O0V09_08655</name>
</gene>
<dbReference type="AlphaFoldDB" id="A0A9J6RL99"/>
<protein>
    <recommendedName>
        <fullName evidence="5">Tryptophan 2-monooxygenase</fullName>
        <ecNumber evidence="4">1.13.12.3</ecNumber>
    </recommendedName>
</protein>
<comment type="similarity">
    <text evidence="3">Belongs to the tryptophan 2-monooxygenase family.</text>
</comment>
<dbReference type="PANTHER" id="PTHR10742">
    <property type="entry name" value="FLAVIN MONOAMINE OXIDASE"/>
    <property type="match status" value="1"/>
</dbReference>
<evidence type="ECO:0000256" key="9">
    <source>
        <dbReference type="PIRSR" id="PIRSR601613-1"/>
    </source>
</evidence>
<dbReference type="InterPro" id="IPR001613">
    <property type="entry name" value="Flavin_amine_oxidase"/>
</dbReference>
<dbReference type="Proteomes" id="UP001069090">
    <property type="component" value="Unassembled WGS sequence"/>
</dbReference>
<sequence length="559" mass="60695">MGRKSRRSNNPIASLIKRLQWAHNTSKQTGIPTDELLDRLKEQEKLQHAQRTERREFVKHMGMGVAAAGALGAAAPSFAGKKPPPPPPSGNVGVAIIGGGLAGLRCAHRLQQYGISSKIYEANTRIGGRCFTTRGFFDNGMNVERGGELISTEHSNIRNLVNNLGLSLEDVGGGALPGGEELYYVNNQFYTEAQLTSDWGNIHNIFGNTESAAPWQPTYDSHNAEHVRLDHINVNDWLDEVGIGANSNFGQLMQADVISEYGLAPEEQTCLNLVYLMAWNSINNPLPIAGTDERYHIVGGNDSLVYAMADDLPTDTIETGRALTAISGDAQGPYTCTFDDGSTTTADKLVLALPFTKLREVDIAPAIWNTFSSAKQQAINEMSIGANGKIHIQTDSRPWDAVRNINGHDIQMNGVSYSGGDGFVTVWDTQVTSGTTGSVMCDYLGGHQGRNLSGNQPFGNASNPNVNNFLSQIEPVFPGTTAAYDNKALKSKWTVNPWSKGSYATPGLGQFTSFWGAQWEKETTNNVHFCGEHTSVEYWGFLQGAIETGERAATEIFQS</sequence>
<dbReference type="PANTHER" id="PTHR10742:SF410">
    <property type="entry name" value="LYSINE-SPECIFIC HISTONE DEMETHYLASE 2"/>
    <property type="match status" value="1"/>
</dbReference>
<feature type="domain" description="Amine oxidase" evidence="10">
    <location>
        <begin position="101"/>
        <end position="556"/>
    </location>
</feature>
<dbReference type="GO" id="GO:0009851">
    <property type="term" value="P:auxin biosynthetic process"/>
    <property type="evidence" value="ECO:0007669"/>
    <property type="project" value="UniProtKB-KW"/>
</dbReference>
<comment type="cofactor">
    <cofactor evidence="1">
        <name>FAD</name>
        <dbReference type="ChEBI" id="CHEBI:57692"/>
    </cofactor>
</comment>
<evidence type="ECO:0000313" key="11">
    <source>
        <dbReference type="EMBL" id="MCZ0865267.1"/>
    </source>
</evidence>
<evidence type="ECO:0000259" key="10">
    <source>
        <dbReference type="Pfam" id="PF01593"/>
    </source>
</evidence>
<dbReference type="PRINTS" id="PR00757">
    <property type="entry name" value="AMINEOXDASEF"/>
</dbReference>
<dbReference type="InterPro" id="IPR002937">
    <property type="entry name" value="Amino_oxidase"/>
</dbReference>
<dbReference type="InterPro" id="IPR036188">
    <property type="entry name" value="FAD/NAD-bd_sf"/>
</dbReference>
<keyword evidence="12" id="KW-1185">Reference proteome</keyword>
<dbReference type="InterPro" id="IPR050281">
    <property type="entry name" value="Flavin_monoamine_oxidase"/>
</dbReference>
<evidence type="ECO:0000256" key="7">
    <source>
        <dbReference type="ARBA" id="ARBA00023070"/>
    </source>
</evidence>
<dbReference type="EC" id="1.13.12.3" evidence="4"/>
<keyword evidence="6" id="KW-0560">Oxidoreductase</keyword>
<evidence type="ECO:0000256" key="5">
    <source>
        <dbReference type="ARBA" id="ARBA00017871"/>
    </source>
</evidence>
<feature type="binding site" evidence="9">
    <location>
        <begin position="121"/>
        <end position="122"/>
    </location>
    <ligand>
        <name>FAD</name>
        <dbReference type="ChEBI" id="CHEBI:57692"/>
    </ligand>
</feature>
<evidence type="ECO:0000256" key="1">
    <source>
        <dbReference type="ARBA" id="ARBA00001974"/>
    </source>
</evidence>